<dbReference type="InterPro" id="IPR000792">
    <property type="entry name" value="Tscrpt_reg_LuxR_C"/>
</dbReference>
<dbReference type="NCBIfam" id="NF008548">
    <property type="entry name" value="PRK11475.1"/>
    <property type="match status" value="1"/>
</dbReference>
<dbReference type="Proteomes" id="UP000254849">
    <property type="component" value="Unassembled WGS sequence"/>
</dbReference>
<evidence type="ECO:0000313" key="5">
    <source>
        <dbReference type="Proteomes" id="UP000061974"/>
    </source>
</evidence>
<keyword evidence="1" id="KW-0238">DNA-binding</keyword>
<keyword evidence="6" id="KW-1185">Reference proteome</keyword>
<dbReference type="Proteomes" id="UP000061974">
    <property type="component" value="Chromosome"/>
</dbReference>
<dbReference type="CDD" id="cd06170">
    <property type="entry name" value="LuxR_C_like"/>
    <property type="match status" value="1"/>
</dbReference>
<dbReference type="PANTHER" id="PTHR43214:SF31">
    <property type="entry name" value="TRANSCRIPTIONAL ACTIVATOR PROTEIN BGLJ"/>
    <property type="match status" value="1"/>
</dbReference>
<dbReference type="InterPro" id="IPR016032">
    <property type="entry name" value="Sig_transdc_resp-reg_C-effctor"/>
</dbReference>
<evidence type="ECO:0000313" key="3">
    <source>
        <dbReference type="EMBL" id="ALB53675.1"/>
    </source>
</evidence>
<evidence type="ECO:0000313" key="6">
    <source>
        <dbReference type="Proteomes" id="UP000254849"/>
    </source>
</evidence>
<proteinExistence type="predicted"/>
<dbReference type="KEGG" id="cui:AFK65_02975"/>
<feature type="domain" description="HTH luxR-type" evidence="2">
    <location>
        <begin position="146"/>
        <end position="211"/>
    </location>
</feature>
<dbReference type="PROSITE" id="PS00622">
    <property type="entry name" value="HTH_LUXR_1"/>
    <property type="match status" value="1"/>
</dbReference>
<dbReference type="GO" id="GO:0003677">
    <property type="term" value="F:DNA binding"/>
    <property type="evidence" value="ECO:0007669"/>
    <property type="project" value="UniProtKB-KW"/>
</dbReference>
<reference evidence="3 5" key="3">
    <citation type="journal article" date="2016" name="Genome Announc.">
        <title>Fully Closed Genome Sequences of Five Type Strains of the Genus Cronobacter and One Cronobacter sakazakii Strain.</title>
        <authorList>
            <person name="Moine D."/>
            <person name="Kassam M."/>
            <person name="Baert L."/>
            <person name="Tang Y."/>
            <person name="Barretto C."/>
            <person name="Ngom Bru C."/>
            <person name="Klijn A."/>
            <person name="Descombes P."/>
        </authorList>
    </citation>
    <scope>NUCLEOTIDE SEQUENCE [LARGE SCALE GENOMIC DNA]</scope>
    <source>
        <strain evidence="3 5">NCTC 9529</strain>
    </source>
</reference>
<dbReference type="RefSeq" id="WP_050569318.1">
    <property type="nucleotide sequence ID" value="NZ_AJKW01000013.1"/>
</dbReference>
<dbReference type="GO" id="GO:0006355">
    <property type="term" value="P:regulation of DNA-templated transcription"/>
    <property type="evidence" value="ECO:0007669"/>
    <property type="project" value="InterPro"/>
</dbReference>
<protein>
    <submittedName>
        <fullName evidence="4">Transcriptional activator protein BglJ</fullName>
    </submittedName>
    <submittedName>
        <fullName evidence="3">Transcriptional regulator</fullName>
    </submittedName>
</protein>
<reference evidence="4 6" key="4">
    <citation type="submission" date="2018-06" db="EMBL/GenBank/DDBJ databases">
        <authorList>
            <consortium name="Pathogen Informatics"/>
            <person name="Doyle S."/>
        </authorList>
    </citation>
    <scope>NUCLEOTIDE SEQUENCE [LARGE SCALE GENOMIC DNA]</scope>
    <source>
        <strain evidence="6">NCTC 9529</strain>
        <strain evidence="4">NCTC9529</strain>
    </source>
</reference>
<dbReference type="PANTHER" id="PTHR43214">
    <property type="entry name" value="TWO-COMPONENT RESPONSE REGULATOR"/>
    <property type="match status" value="1"/>
</dbReference>
<reference evidence="5" key="1">
    <citation type="submission" date="2015-07" db="EMBL/GenBank/DDBJ databases">
        <authorList>
            <person name="Moine D."/>
            <person name="Kassam M."/>
        </authorList>
    </citation>
    <scope>NUCLEOTIDE SEQUENCE [LARGE SCALE GENOMIC DNA]</scope>
    <source>
        <strain evidence="5">NCTC 9529</strain>
    </source>
</reference>
<evidence type="ECO:0000259" key="2">
    <source>
        <dbReference type="PROSITE" id="PS50043"/>
    </source>
</evidence>
<gene>
    <name evidence="4" type="primary">bglJ</name>
    <name evidence="3" type="ORF">AFK65_02975</name>
    <name evidence="4" type="ORF">NCTC9529_00612</name>
</gene>
<dbReference type="InterPro" id="IPR039420">
    <property type="entry name" value="WalR-like"/>
</dbReference>
<sequence>MEHGVEKRSIALIEKCVMSGEGIRSLLQVNNSTSCRLEIFADHHAFIQALTHRHFSAVIFSLEGTREHRRDCLQFVSEMAKAWPRMKRIVMVNNVNEAKLISQLSPTPLQGIIDKSETLSRFTDELMSAMSDSARASESPHKIWYASQGSRLLSPTERIILRYLTDGYSVSQIACRLERNIKTIRAHKFNAMLKLGVHTDAGLLNAADILLHRRRLILSLRRARHRTY</sequence>
<accession>A0AAC8ZQM8</accession>
<dbReference type="Pfam" id="PF00196">
    <property type="entry name" value="GerE"/>
    <property type="match status" value="1"/>
</dbReference>
<dbReference type="AlphaFoldDB" id="A0AAC8ZQM8"/>
<dbReference type="SMART" id="SM00421">
    <property type="entry name" value="HTH_LUXR"/>
    <property type="match status" value="1"/>
</dbReference>
<organism evidence="3 5">
    <name type="scientific">Cronobacter universalis NCTC 9529</name>
    <dbReference type="NCBI Taxonomy" id="1074000"/>
    <lineage>
        <taxon>Bacteria</taxon>
        <taxon>Pseudomonadati</taxon>
        <taxon>Pseudomonadota</taxon>
        <taxon>Gammaproteobacteria</taxon>
        <taxon>Enterobacterales</taxon>
        <taxon>Enterobacteriaceae</taxon>
        <taxon>Cronobacter</taxon>
    </lineage>
</organism>
<dbReference type="EMBL" id="CP012257">
    <property type="protein sequence ID" value="ALB53675.1"/>
    <property type="molecule type" value="Genomic_DNA"/>
</dbReference>
<evidence type="ECO:0000256" key="1">
    <source>
        <dbReference type="ARBA" id="ARBA00023125"/>
    </source>
</evidence>
<reference evidence="5" key="2">
    <citation type="submission" date="2015-09" db="EMBL/GenBank/DDBJ databases">
        <title>Cronobacter genome sequencing and assembly.</title>
        <authorList>
            <person name="Descombes P."/>
            <person name="Baert L."/>
            <person name="Ngom-Bru C."/>
            <person name="Barretto C."/>
        </authorList>
    </citation>
    <scope>NUCLEOTIDE SEQUENCE [LARGE SCALE GENOMIC DNA]</scope>
    <source>
        <strain evidence="5">NCTC 9529</strain>
    </source>
</reference>
<evidence type="ECO:0000313" key="4">
    <source>
        <dbReference type="EMBL" id="STC99466.1"/>
    </source>
</evidence>
<dbReference type="PRINTS" id="PR00038">
    <property type="entry name" value="HTHLUXR"/>
</dbReference>
<dbReference type="InterPro" id="IPR036388">
    <property type="entry name" value="WH-like_DNA-bd_sf"/>
</dbReference>
<dbReference type="EMBL" id="UFYH01000001">
    <property type="protein sequence ID" value="STC99466.1"/>
    <property type="molecule type" value="Genomic_DNA"/>
</dbReference>
<dbReference type="PROSITE" id="PS50043">
    <property type="entry name" value="HTH_LUXR_2"/>
    <property type="match status" value="1"/>
</dbReference>
<name>A0AAC8ZQM8_9ENTR</name>
<dbReference type="Gene3D" id="1.10.10.10">
    <property type="entry name" value="Winged helix-like DNA-binding domain superfamily/Winged helix DNA-binding domain"/>
    <property type="match status" value="1"/>
</dbReference>
<dbReference type="SUPFAM" id="SSF46894">
    <property type="entry name" value="C-terminal effector domain of the bipartite response regulators"/>
    <property type="match status" value="1"/>
</dbReference>